<keyword evidence="1 8" id="KW-0004">4Fe-4S</keyword>
<dbReference type="PANTHER" id="PTHR42836">
    <property type="entry name" value="7-CARBOXY-7-DEAZAGUANINE SYNTHASE"/>
    <property type="match status" value="1"/>
</dbReference>
<dbReference type="AlphaFoldDB" id="A0A011NWE0"/>
<keyword evidence="3 8" id="KW-0479">Metal-binding</keyword>
<protein>
    <recommendedName>
        <fullName evidence="8">7-carboxy-7-deazaguanine synthase</fullName>
        <shortName evidence="8">CDG synthase</shortName>
        <ecNumber evidence="8">4.3.99.3</ecNumber>
    </recommendedName>
    <alternativeName>
        <fullName evidence="8">Queuosine biosynthesis protein QueE</fullName>
    </alternativeName>
</protein>
<reference evidence="10" key="1">
    <citation type="submission" date="2014-02" db="EMBL/GenBank/DDBJ databases">
        <title>Expanding our view of genomic diversity in Candidatus Accumulibacter clades.</title>
        <authorList>
            <person name="Skennerton C.T."/>
            <person name="Barr J.J."/>
            <person name="Slater F.R."/>
            <person name="Bond P.L."/>
            <person name="Tyson G.W."/>
        </authorList>
    </citation>
    <scope>NUCLEOTIDE SEQUENCE [LARGE SCALE GENOMIC DNA]</scope>
</reference>
<comment type="caution">
    <text evidence="10">The sequence shown here is derived from an EMBL/GenBank/DDBJ whole genome shotgun (WGS) entry which is preliminary data.</text>
</comment>
<comment type="similarity">
    <text evidence="8">Belongs to the radical SAM superfamily. 7-carboxy-7-deazaguanine synthase family.</text>
</comment>
<evidence type="ECO:0000256" key="4">
    <source>
        <dbReference type="ARBA" id="ARBA00022842"/>
    </source>
</evidence>
<keyword evidence="11" id="KW-1185">Reference proteome</keyword>
<comment type="cofactor">
    <cofactor evidence="8">
        <name>[4Fe-4S] cluster</name>
        <dbReference type="ChEBI" id="CHEBI:49883"/>
    </cofactor>
    <text evidence="8">Binds 1 [4Fe-4S] cluster. The cluster is coordinated with 3 cysteines and an exchangeable S-adenosyl-L-methionine.</text>
</comment>
<dbReference type="EC" id="4.3.99.3" evidence="8"/>
<dbReference type="UniPathway" id="UPA00391"/>
<comment type="cofactor">
    <cofactor evidence="8">
        <name>Mg(2+)</name>
        <dbReference type="ChEBI" id="CHEBI:18420"/>
    </cofactor>
</comment>
<dbReference type="GO" id="GO:0000287">
    <property type="term" value="F:magnesium ion binding"/>
    <property type="evidence" value="ECO:0007669"/>
    <property type="project" value="UniProtKB-UniRule"/>
</dbReference>
<name>A0A011NWE0_ACCRE</name>
<comment type="pathway">
    <text evidence="8">Purine metabolism; 7-cyano-7-deazaguanine biosynthesis.</text>
</comment>
<dbReference type="SUPFAM" id="SSF102114">
    <property type="entry name" value="Radical SAM enzymes"/>
    <property type="match status" value="1"/>
</dbReference>
<dbReference type="EMBL" id="JEMY01000038">
    <property type="protein sequence ID" value="EXI86998.1"/>
    <property type="molecule type" value="Genomic_DNA"/>
</dbReference>
<keyword evidence="4 8" id="KW-0460">Magnesium</keyword>
<feature type="binding site" evidence="8">
    <location>
        <position position="77"/>
    </location>
    <ligand>
        <name>substrate</name>
    </ligand>
</feature>
<dbReference type="InterPro" id="IPR058240">
    <property type="entry name" value="rSAM_sf"/>
</dbReference>
<evidence type="ECO:0000256" key="8">
    <source>
        <dbReference type="HAMAP-Rule" id="MF_00917"/>
    </source>
</evidence>
<dbReference type="PROSITE" id="PS51918">
    <property type="entry name" value="RADICAL_SAM"/>
    <property type="match status" value="1"/>
</dbReference>
<dbReference type="CDD" id="cd01335">
    <property type="entry name" value="Radical_SAM"/>
    <property type="match status" value="1"/>
</dbReference>
<dbReference type="SFLD" id="SFLDS00029">
    <property type="entry name" value="Radical_SAM"/>
    <property type="match status" value="1"/>
</dbReference>
<comment type="subunit">
    <text evidence="8">Homodimer.</text>
</comment>
<dbReference type="HAMAP" id="MF_00917">
    <property type="entry name" value="QueE"/>
    <property type="match status" value="1"/>
</dbReference>
<feature type="binding site" evidence="8">
    <location>
        <position position="79"/>
    </location>
    <ligand>
        <name>S-adenosyl-L-methionine</name>
        <dbReference type="ChEBI" id="CHEBI:59789"/>
    </ligand>
</feature>
<feature type="binding site" evidence="8">
    <location>
        <position position="42"/>
    </location>
    <ligand>
        <name>[4Fe-4S] cluster</name>
        <dbReference type="ChEBI" id="CHEBI:49883"/>
        <note>4Fe-4S-S-AdoMet</note>
    </ligand>
</feature>
<dbReference type="GO" id="GO:1904047">
    <property type="term" value="F:S-adenosyl-L-methionine binding"/>
    <property type="evidence" value="ECO:0007669"/>
    <property type="project" value="UniProtKB-UniRule"/>
</dbReference>
<dbReference type="InterPro" id="IPR007197">
    <property type="entry name" value="rSAM"/>
</dbReference>
<evidence type="ECO:0000313" key="10">
    <source>
        <dbReference type="EMBL" id="EXI86998.1"/>
    </source>
</evidence>
<dbReference type="GO" id="GO:0016840">
    <property type="term" value="F:carbon-nitrogen lyase activity"/>
    <property type="evidence" value="ECO:0007669"/>
    <property type="project" value="UniProtKB-UniRule"/>
</dbReference>
<comment type="catalytic activity">
    <reaction evidence="8">
        <text>6-carboxy-5,6,7,8-tetrahydropterin + H(+) = 7-carboxy-7-carbaguanine + NH4(+)</text>
        <dbReference type="Rhea" id="RHEA:27974"/>
        <dbReference type="ChEBI" id="CHEBI:15378"/>
        <dbReference type="ChEBI" id="CHEBI:28938"/>
        <dbReference type="ChEBI" id="CHEBI:61032"/>
        <dbReference type="ChEBI" id="CHEBI:61036"/>
        <dbReference type="EC" id="4.3.99.3"/>
    </reaction>
</comment>
<keyword evidence="7 8" id="KW-0456">Lyase</keyword>
<dbReference type="Proteomes" id="UP000022141">
    <property type="component" value="Unassembled WGS sequence"/>
</dbReference>
<feature type="binding site" evidence="8">
    <location>
        <position position="34"/>
    </location>
    <ligand>
        <name>substrate</name>
    </ligand>
</feature>
<sequence length="219" mass="23689">MESSGKAPALKISEIFLSLQGESSRVGLPTVFVRLTGCPLRCVWCDTAYAFSGGQTMSLPEVLAEVATHDVARVCVTGGEPLAQPACLPLLGALCDAGHAVSLETSGALDIGQVDARVARVVDVKAPGSGESDRNRWQNLALLTVNDEIKFVLKDRSDYEWARQLIVERQLAALCPLLFSPVDGELAAATLADWLLADRLPVRFQLQLHKILWGKLRAR</sequence>
<dbReference type="STRING" id="1454004.AW11_02790"/>
<organism evidence="10 11">
    <name type="scientific">Accumulibacter regalis</name>
    <dbReference type="NCBI Taxonomy" id="522306"/>
    <lineage>
        <taxon>Bacteria</taxon>
        <taxon>Pseudomonadati</taxon>
        <taxon>Pseudomonadota</taxon>
        <taxon>Betaproteobacteria</taxon>
        <taxon>Candidatus Accumulibacter</taxon>
    </lineage>
</organism>
<dbReference type="Pfam" id="PF04055">
    <property type="entry name" value="Radical_SAM"/>
    <property type="match status" value="1"/>
</dbReference>
<feature type="binding site" evidence="8">
    <location>
        <position position="45"/>
    </location>
    <ligand>
        <name>[4Fe-4S] cluster</name>
        <dbReference type="ChEBI" id="CHEBI:49883"/>
        <note>4Fe-4S-S-AdoMet</note>
    </ligand>
</feature>
<dbReference type="InterPro" id="IPR013785">
    <property type="entry name" value="Aldolase_TIM"/>
</dbReference>
<dbReference type="PIRSF" id="PIRSF000370">
    <property type="entry name" value="QueE"/>
    <property type="match status" value="1"/>
</dbReference>
<evidence type="ECO:0000256" key="7">
    <source>
        <dbReference type="ARBA" id="ARBA00023239"/>
    </source>
</evidence>
<proteinExistence type="inferred from homology"/>
<evidence type="ECO:0000259" key="9">
    <source>
        <dbReference type="PROSITE" id="PS51918"/>
    </source>
</evidence>
<dbReference type="NCBIfam" id="TIGR04349">
    <property type="entry name" value="rSAM_QueE_gams"/>
    <property type="match status" value="1"/>
</dbReference>
<dbReference type="GO" id="GO:0051539">
    <property type="term" value="F:4 iron, 4 sulfur cluster binding"/>
    <property type="evidence" value="ECO:0007669"/>
    <property type="project" value="UniProtKB-UniRule"/>
</dbReference>
<feature type="binding site" evidence="8">
    <location>
        <position position="47"/>
    </location>
    <ligand>
        <name>Mg(2+)</name>
        <dbReference type="ChEBI" id="CHEBI:18420"/>
    </ligand>
</feature>
<evidence type="ECO:0000313" key="11">
    <source>
        <dbReference type="Proteomes" id="UP000022141"/>
    </source>
</evidence>
<accession>A0A011NWE0</accession>
<dbReference type="InterPro" id="IPR027621">
    <property type="entry name" value="rSAM_QueE_gams"/>
</dbReference>
<keyword evidence="2 8" id="KW-0949">S-adenosyl-L-methionine</keyword>
<dbReference type="eggNOG" id="COG0602">
    <property type="taxonomic scope" value="Bacteria"/>
</dbReference>
<dbReference type="InterPro" id="IPR024924">
    <property type="entry name" value="7-CO-7-deazaguanine_synth-like"/>
</dbReference>
<evidence type="ECO:0000256" key="1">
    <source>
        <dbReference type="ARBA" id="ARBA00022485"/>
    </source>
</evidence>
<dbReference type="PATRIC" id="fig|1454004.3.peg.2883"/>
<gene>
    <name evidence="8 10" type="primary">queE</name>
    <name evidence="10" type="ORF">AW11_02790</name>
</gene>
<comment type="function">
    <text evidence="8">Catalyzes the complex heterocyclic radical-mediated conversion of 6-carboxy-5,6,7,8-tetrahydropterin (CPH4) to 7-carboxy-7-deazaguanine (CDG), a step common to the biosynthetic pathways of all 7-deazapurine-containing compounds.</text>
</comment>
<keyword evidence="5 8" id="KW-0408">Iron</keyword>
<feature type="binding site" evidence="8">
    <location>
        <begin position="19"/>
        <end position="21"/>
    </location>
    <ligand>
        <name>substrate</name>
    </ligand>
</feature>
<keyword evidence="8" id="KW-0671">Queuosine biosynthesis</keyword>
<evidence type="ECO:0000256" key="5">
    <source>
        <dbReference type="ARBA" id="ARBA00023004"/>
    </source>
</evidence>
<comment type="caution">
    <text evidence="8">Lacks conserved residue(s) required for the propagation of feature annotation.</text>
</comment>
<evidence type="ECO:0000256" key="2">
    <source>
        <dbReference type="ARBA" id="ARBA00022691"/>
    </source>
</evidence>
<comment type="cofactor">
    <cofactor evidence="8">
        <name>S-adenosyl-L-methionine</name>
        <dbReference type="ChEBI" id="CHEBI:59789"/>
    </cofactor>
    <text evidence="8">Binds 1 S-adenosyl-L-methionine per subunit.</text>
</comment>
<feature type="binding site" evidence="8">
    <location>
        <position position="38"/>
    </location>
    <ligand>
        <name>[4Fe-4S] cluster</name>
        <dbReference type="ChEBI" id="CHEBI:49883"/>
        <note>4Fe-4S-S-AdoMet</note>
    </ligand>
</feature>
<keyword evidence="6 8" id="KW-0411">Iron-sulfur</keyword>
<dbReference type="PANTHER" id="PTHR42836:SF1">
    <property type="entry name" value="7-CARBOXY-7-DEAZAGUANINE SYNTHASE"/>
    <property type="match status" value="1"/>
</dbReference>
<evidence type="ECO:0000256" key="3">
    <source>
        <dbReference type="ARBA" id="ARBA00022723"/>
    </source>
</evidence>
<feature type="domain" description="Radical SAM core" evidence="9">
    <location>
        <begin position="25"/>
        <end position="215"/>
    </location>
</feature>
<dbReference type="Gene3D" id="3.20.20.70">
    <property type="entry name" value="Aldolase class I"/>
    <property type="match status" value="1"/>
</dbReference>
<feature type="binding site" evidence="8">
    <location>
        <begin position="44"/>
        <end position="46"/>
    </location>
    <ligand>
        <name>S-adenosyl-L-methionine</name>
        <dbReference type="ChEBI" id="CHEBI:59789"/>
    </ligand>
</feature>
<evidence type="ECO:0000256" key="6">
    <source>
        <dbReference type="ARBA" id="ARBA00023014"/>
    </source>
</evidence>
<dbReference type="GO" id="GO:0008616">
    <property type="term" value="P:tRNA queuosine(34) biosynthetic process"/>
    <property type="evidence" value="ECO:0007669"/>
    <property type="project" value="UniProtKB-UniRule"/>
</dbReference>